<dbReference type="Proteomes" id="UP000095256">
    <property type="component" value="Unassembled WGS sequence"/>
</dbReference>
<dbReference type="GO" id="GO:0003677">
    <property type="term" value="F:DNA binding"/>
    <property type="evidence" value="ECO:0007669"/>
    <property type="project" value="UniProtKB-KW"/>
</dbReference>
<feature type="domain" description="HTH cro/C1-type" evidence="3">
    <location>
        <begin position="7"/>
        <end position="61"/>
    </location>
</feature>
<keyword evidence="5" id="KW-1185">Reference proteome</keyword>
<evidence type="ECO:0000313" key="4">
    <source>
        <dbReference type="EMBL" id="OEH83103.1"/>
    </source>
</evidence>
<dbReference type="Gene3D" id="1.10.260.40">
    <property type="entry name" value="lambda repressor-like DNA-binding domains"/>
    <property type="match status" value="1"/>
</dbReference>
<dbReference type="PANTHER" id="PTHR46558">
    <property type="entry name" value="TRACRIPTIONAL REGULATORY PROTEIN-RELATED-RELATED"/>
    <property type="match status" value="1"/>
</dbReference>
<dbReference type="Pfam" id="PF01381">
    <property type="entry name" value="HTH_3"/>
    <property type="match status" value="1"/>
</dbReference>
<dbReference type="InterPro" id="IPR010982">
    <property type="entry name" value="Lambda_DNA-bd_dom_sf"/>
</dbReference>
<dbReference type="PANTHER" id="PTHR46558:SF4">
    <property type="entry name" value="DNA-BIDING PHAGE PROTEIN"/>
    <property type="match status" value="1"/>
</dbReference>
<dbReference type="SMART" id="SM00530">
    <property type="entry name" value="HTH_XRE"/>
    <property type="match status" value="1"/>
</dbReference>
<accession>A0A1E5KZ67</accession>
<evidence type="ECO:0000256" key="2">
    <source>
        <dbReference type="SAM" id="Phobius"/>
    </source>
</evidence>
<organism evidence="4 5">
    <name type="scientific">Enterococcus rivorum</name>
    <dbReference type="NCBI Taxonomy" id="762845"/>
    <lineage>
        <taxon>Bacteria</taxon>
        <taxon>Bacillati</taxon>
        <taxon>Bacillota</taxon>
        <taxon>Bacilli</taxon>
        <taxon>Lactobacillales</taxon>
        <taxon>Enterococcaceae</taxon>
        <taxon>Enterococcus</taxon>
    </lineage>
</organism>
<sequence>MNIGDKIKEQRLRKELTQNQLAQLLNVSRSTVSSWEVGRNYPDLDTIVSISDLFNISLDHLLREDKEMTKSVSKKMKMNKYYKIILIVIGTVFIIYFGFNTKLRIDENRYRNNLEYYGWENNVVAPINLEDGNGYELKEGKVVYWTYILPAGLIGFPMSEQNVNVIANDDNYIVNVEGENDFSISVLHGNDESIDFDISVKVDQEGQLLESKASGSRKKQKLIKDYLEKYKEKHVSLIEKAIEKRREIIGRSQK</sequence>
<dbReference type="AlphaFoldDB" id="A0A1E5KZ67"/>
<dbReference type="InterPro" id="IPR001387">
    <property type="entry name" value="Cro/C1-type_HTH"/>
</dbReference>
<comment type="caution">
    <text evidence="4">The sequence shown here is derived from an EMBL/GenBank/DDBJ whole genome shotgun (WGS) entry which is preliminary data.</text>
</comment>
<feature type="transmembrane region" description="Helical" evidence="2">
    <location>
        <begin position="81"/>
        <end position="99"/>
    </location>
</feature>
<dbReference type="RefSeq" id="WP_069698058.1">
    <property type="nucleotide sequence ID" value="NZ_JAGGMA010000002.1"/>
</dbReference>
<keyword evidence="2" id="KW-0472">Membrane</keyword>
<keyword evidence="1" id="KW-0238">DNA-binding</keyword>
<dbReference type="EMBL" id="MIEK01000012">
    <property type="protein sequence ID" value="OEH83103.1"/>
    <property type="molecule type" value="Genomic_DNA"/>
</dbReference>
<keyword evidence="2" id="KW-1133">Transmembrane helix</keyword>
<dbReference type="CDD" id="cd00093">
    <property type="entry name" value="HTH_XRE"/>
    <property type="match status" value="1"/>
</dbReference>
<gene>
    <name evidence="4" type="ORF">BCR26_02205</name>
</gene>
<evidence type="ECO:0000256" key="1">
    <source>
        <dbReference type="ARBA" id="ARBA00023125"/>
    </source>
</evidence>
<name>A0A1E5KZ67_9ENTE</name>
<proteinExistence type="predicted"/>
<protein>
    <submittedName>
        <fullName evidence="4">Transcriptional regulator</fullName>
    </submittedName>
</protein>
<keyword evidence="2" id="KW-0812">Transmembrane</keyword>
<evidence type="ECO:0000313" key="5">
    <source>
        <dbReference type="Proteomes" id="UP000095256"/>
    </source>
</evidence>
<dbReference type="PROSITE" id="PS50943">
    <property type="entry name" value="HTH_CROC1"/>
    <property type="match status" value="1"/>
</dbReference>
<evidence type="ECO:0000259" key="3">
    <source>
        <dbReference type="PROSITE" id="PS50943"/>
    </source>
</evidence>
<reference evidence="4 5" key="1">
    <citation type="submission" date="2016-09" db="EMBL/GenBank/DDBJ databases">
        <authorList>
            <person name="Capua I."/>
            <person name="De Benedictis P."/>
            <person name="Joannis T."/>
            <person name="Lombin L.H."/>
            <person name="Cattoli G."/>
        </authorList>
    </citation>
    <scope>NUCLEOTIDE SEQUENCE [LARGE SCALE GENOMIC DNA]</scope>
    <source>
        <strain evidence="4 5">LMG 25899</strain>
    </source>
</reference>
<dbReference type="OrthoDB" id="9805856at2"/>
<dbReference type="SUPFAM" id="SSF47413">
    <property type="entry name" value="lambda repressor-like DNA-binding domains"/>
    <property type="match status" value="1"/>
</dbReference>
<dbReference type="STRING" id="762845.BCR26_02205"/>